<proteinExistence type="predicted"/>
<protein>
    <recommendedName>
        <fullName evidence="3">Lipocalin-like domain-containing protein</fullName>
    </recommendedName>
</protein>
<keyword evidence="2" id="KW-1185">Reference proteome</keyword>
<comment type="caution">
    <text evidence="1">The sequence shown here is derived from an EMBL/GenBank/DDBJ whole genome shotgun (WGS) entry which is preliminary data.</text>
</comment>
<reference evidence="1 2" key="1">
    <citation type="submission" date="2023-09" db="EMBL/GenBank/DDBJ databases">
        <authorList>
            <person name="Rey-Velasco X."/>
        </authorList>
    </citation>
    <scope>NUCLEOTIDE SEQUENCE [LARGE SCALE GENOMIC DNA]</scope>
    <source>
        <strain evidence="1 2">F388</strain>
    </source>
</reference>
<gene>
    <name evidence="1" type="ORF">RM706_14840</name>
</gene>
<evidence type="ECO:0000313" key="2">
    <source>
        <dbReference type="Proteomes" id="UP001255246"/>
    </source>
</evidence>
<dbReference type="Proteomes" id="UP001255246">
    <property type="component" value="Unassembled WGS sequence"/>
</dbReference>
<organism evidence="1 2">
    <name type="scientific">Croceitalea rosinachiae</name>
    <dbReference type="NCBI Taxonomy" id="3075596"/>
    <lineage>
        <taxon>Bacteria</taxon>
        <taxon>Pseudomonadati</taxon>
        <taxon>Bacteroidota</taxon>
        <taxon>Flavobacteriia</taxon>
        <taxon>Flavobacteriales</taxon>
        <taxon>Flavobacteriaceae</taxon>
        <taxon>Croceitalea</taxon>
    </lineage>
</organism>
<dbReference type="EMBL" id="JAVRHR010000003">
    <property type="protein sequence ID" value="MDT0608321.1"/>
    <property type="molecule type" value="Genomic_DNA"/>
</dbReference>
<name>A0ABU3ADQ9_9FLAO</name>
<accession>A0ABU3ADQ9</accession>
<sequence length="138" mass="15977">MKWLRKLLLVPLLMAFQCDDEINAEEDLLFESGIYAGWQLTSQSIDGISDLTPLPETLLEFYPDNNTQDNRGEYNLEELSANIVGVFIMDQTEQTITFKREGSSDVIYDYTINSDKDFITFSFTESDAQFEQGWTKRF</sequence>
<evidence type="ECO:0008006" key="3">
    <source>
        <dbReference type="Google" id="ProtNLM"/>
    </source>
</evidence>
<evidence type="ECO:0000313" key="1">
    <source>
        <dbReference type="EMBL" id="MDT0608321.1"/>
    </source>
</evidence>
<dbReference type="RefSeq" id="WP_311352949.1">
    <property type="nucleotide sequence ID" value="NZ_JAVRHR010000003.1"/>
</dbReference>